<evidence type="ECO:0000256" key="5">
    <source>
        <dbReference type="SAM" id="SignalP"/>
    </source>
</evidence>
<reference evidence="7 8" key="1">
    <citation type="submission" date="2022-11" db="EMBL/GenBank/DDBJ databases">
        <title>Study of microbial diversity in lake waters.</title>
        <authorList>
            <person name="Zhang J."/>
        </authorList>
    </citation>
    <scope>NUCLEOTIDE SEQUENCE [LARGE SCALE GENOMIC DNA]</scope>
    <source>
        <strain evidence="7 8">DT12</strain>
    </source>
</reference>
<evidence type="ECO:0000313" key="7">
    <source>
        <dbReference type="EMBL" id="MCX7571587.1"/>
    </source>
</evidence>
<feature type="domain" description="Leucine-binding protein" evidence="6">
    <location>
        <begin position="37"/>
        <end position="375"/>
    </location>
</feature>
<evidence type="ECO:0000256" key="3">
    <source>
        <dbReference type="ARBA" id="ARBA00022729"/>
    </source>
</evidence>
<dbReference type="PANTHER" id="PTHR47151:SF2">
    <property type="entry name" value="AMINO ACID BINDING PROTEIN"/>
    <property type="match status" value="1"/>
</dbReference>
<sequence>MKSWQKLGLALTLSSALLSACSPEAVNNSSGGGSGEILIGVQTPTTGSSAKMGEDMNNAIKMATEEINEKGGIDGKKIKLEFADDACDPQTATAAANKLVSQGVKAVIGFYCSGATLPSSGIYHNAGVPVMVTAASSAKIPAQGYKEVFLTTATTDQQSEAAAEYMLKTLGGKRVAIVHDNTAFAKGLAETTQTAVQKQGGQVVAFEAINPEEKDFTAMLTQLKAQKPDATFWTAYYAAGGLLIKQFEQLGVSGAIGVGDGSNDKTLIEIAGKEAAEDAFVITSPTAEFIPEAKSFIDTYKSKFNMEPGPYTAVSYDGMRLLADAIKRAGSDDKAAIVKALSETKSFKTFGGDVSFKSDGTLEKSNFIVLKVKNGQFTRE</sequence>
<dbReference type="PANTHER" id="PTHR47151">
    <property type="entry name" value="LEU/ILE/VAL-BINDING ABC TRANSPORTER SUBUNIT"/>
    <property type="match status" value="1"/>
</dbReference>
<dbReference type="Pfam" id="PF13458">
    <property type="entry name" value="Peripla_BP_6"/>
    <property type="match status" value="1"/>
</dbReference>
<dbReference type="PROSITE" id="PS51257">
    <property type="entry name" value="PROKAR_LIPOPROTEIN"/>
    <property type="match status" value="1"/>
</dbReference>
<keyword evidence="2" id="KW-0813">Transport</keyword>
<keyword evidence="4" id="KW-0029">Amino-acid transport</keyword>
<name>A0ABT3X6I8_9BACL</name>
<comment type="similarity">
    <text evidence="1">Belongs to the leucine-binding protein family.</text>
</comment>
<evidence type="ECO:0000313" key="8">
    <source>
        <dbReference type="Proteomes" id="UP001208017"/>
    </source>
</evidence>
<evidence type="ECO:0000256" key="4">
    <source>
        <dbReference type="ARBA" id="ARBA00022970"/>
    </source>
</evidence>
<dbReference type="PRINTS" id="PR00337">
    <property type="entry name" value="LEUILEVALBP"/>
</dbReference>
<dbReference type="CDD" id="cd06342">
    <property type="entry name" value="PBP1_ABC_LIVBP-like"/>
    <property type="match status" value="1"/>
</dbReference>
<organism evidence="7 8">
    <name type="scientific">Tumebacillus lacus</name>
    <dbReference type="NCBI Taxonomy" id="2995335"/>
    <lineage>
        <taxon>Bacteria</taxon>
        <taxon>Bacillati</taxon>
        <taxon>Bacillota</taxon>
        <taxon>Bacilli</taxon>
        <taxon>Bacillales</taxon>
        <taxon>Alicyclobacillaceae</taxon>
        <taxon>Tumebacillus</taxon>
    </lineage>
</organism>
<dbReference type="Gene3D" id="3.40.50.2300">
    <property type="match status" value="2"/>
</dbReference>
<feature type="chain" id="PRO_5046394200" evidence="5">
    <location>
        <begin position="21"/>
        <end position="380"/>
    </location>
</feature>
<evidence type="ECO:0000256" key="1">
    <source>
        <dbReference type="ARBA" id="ARBA00010062"/>
    </source>
</evidence>
<dbReference type="InterPro" id="IPR000709">
    <property type="entry name" value="Leu_Ile_Val-bd"/>
</dbReference>
<keyword evidence="3 5" id="KW-0732">Signal</keyword>
<dbReference type="InterPro" id="IPR028081">
    <property type="entry name" value="Leu-bd"/>
</dbReference>
<protein>
    <submittedName>
        <fullName evidence="7">Branched-chain amino acid ABC transporter substrate-binding protein</fullName>
    </submittedName>
</protein>
<dbReference type="InterPro" id="IPR028082">
    <property type="entry name" value="Peripla_BP_I"/>
</dbReference>
<evidence type="ECO:0000259" key="6">
    <source>
        <dbReference type="Pfam" id="PF13458"/>
    </source>
</evidence>
<dbReference type="EMBL" id="JAPMLT010000011">
    <property type="protein sequence ID" value="MCX7571587.1"/>
    <property type="molecule type" value="Genomic_DNA"/>
</dbReference>
<proteinExistence type="inferred from homology"/>
<keyword evidence="8" id="KW-1185">Reference proteome</keyword>
<dbReference type="SUPFAM" id="SSF53822">
    <property type="entry name" value="Periplasmic binding protein-like I"/>
    <property type="match status" value="1"/>
</dbReference>
<comment type="caution">
    <text evidence="7">The sequence shown here is derived from an EMBL/GenBank/DDBJ whole genome shotgun (WGS) entry which is preliminary data.</text>
</comment>
<dbReference type="Proteomes" id="UP001208017">
    <property type="component" value="Unassembled WGS sequence"/>
</dbReference>
<accession>A0ABT3X6I8</accession>
<evidence type="ECO:0000256" key="2">
    <source>
        <dbReference type="ARBA" id="ARBA00022448"/>
    </source>
</evidence>
<gene>
    <name evidence="7" type="ORF">OS242_16685</name>
</gene>
<feature type="signal peptide" evidence="5">
    <location>
        <begin position="1"/>
        <end position="20"/>
    </location>
</feature>
<dbReference type="RefSeq" id="WP_267152831.1">
    <property type="nucleotide sequence ID" value="NZ_JAPMLT010000011.1"/>
</dbReference>